<keyword evidence="5" id="KW-1185">Reference proteome</keyword>
<name>I3XT21_DESAM</name>
<evidence type="ECO:0000256" key="1">
    <source>
        <dbReference type="ARBA" id="ARBA00022540"/>
    </source>
</evidence>
<keyword evidence="2 3" id="KW-0648">Protein biosynthesis</keyword>
<reference evidence="4 5" key="1">
    <citation type="journal article" date="2012" name="J. Bacteriol.">
        <title>Complete Genome Sequence of Desulfurococcus fermentans, a Hyperthermophilic Cellulolytic Crenarchaeon Isolated from a Freshwater Hot Spring in Kamchatka, Russia.</title>
        <authorList>
            <person name="Susanti D."/>
            <person name="Johnson E.F."/>
            <person name="Rodriguez J.R."/>
            <person name="Anderson I."/>
            <person name="Perevalova A.A."/>
            <person name="Kyrpides N."/>
            <person name="Lucas S."/>
            <person name="Han J."/>
            <person name="Lapidus A."/>
            <person name="Cheng J.F."/>
            <person name="Goodwin L."/>
            <person name="Pitluck S."/>
            <person name="Mavrommatis K."/>
            <person name="Peters L."/>
            <person name="Land M.L."/>
            <person name="Hauser L."/>
            <person name="Gopalan V."/>
            <person name="Chan P.P."/>
            <person name="Lowe T.M."/>
            <person name="Atomi H."/>
            <person name="Bonch-Osmolovskaya E.A."/>
            <person name="Woyke T."/>
            <person name="Mukhopadhyay B."/>
        </authorList>
    </citation>
    <scope>NUCLEOTIDE SEQUENCE [LARGE SCALE GENOMIC DNA]</scope>
    <source>
        <strain evidence="4 5">DSM 16532</strain>
    </source>
</reference>
<evidence type="ECO:0000313" key="4">
    <source>
        <dbReference type="EMBL" id="AFL67095.1"/>
    </source>
</evidence>
<dbReference type="KEGG" id="dfd:Desfe_1225"/>
<dbReference type="Proteomes" id="UP000006175">
    <property type="component" value="Chromosome"/>
</dbReference>
<dbReference type="SUPFAM" id="SSF55909">
    <property type="entry name" value="Pentein"/>
    <property type="match status" value="1"/>
</dbReference>
<dbReference type="eggNOG" id="arCOG04176">
    <property type="taxonomic scope" value="Archaea"/>
</dbReference>
<dbReference type="GO" id="GO:0042256">
    <property type="term" value="P:cytosolic ribosome assembly"/>
    <property type="evidence" value="ECO:0007669"/>
    <property type="project" value="InterPro"/>
</dbReference>
<dbReference type="Gene3D" id="3.75.10.10">
    <property type="entry name" value="L-arginine/glycine Amidinotransferase, Chain A"/>
    <property type="match status" value="1"/>
</dbReference>
<dbReference type="EMBL" id="CP003321">
    <property type="protein sequence ID" value="AFL67095.1"/>
    <property type="molecule type" value="Genomic_DNA"/>
</dbReference>
<dbReference type="GO" id="GO:0043022">
    <property type="term" value="F:ribosome binding"/>
    <property type="evidence" value="ECO:0007669"/>
    <property type="project" value="InterPro"/>
</dbReference>
<dbReference type="HAMAP" id="MF_00032">
    <property type="entry name" value="eIF_6"/>
    <property type="match status" value="1"/>
</dbReference>
<dbReference type="NCBIfam" id="NF003136">
    <property type="entry name" value="PRK04046.3-5"/>
    <property type="match status" value="1"/>
</dbReference>
<accession>I3XT21</accession>
<gene>
    <name evidence="3" type="primary">eif6</name>
    <name evidence="4" type="ORF">Desfe_1225</name>
</gene>
<evidence type="ECO:0000313" key="5">
    <source>
        <dbReference type="Proteomes" id="UP000006175"/>
    </source>
</evidence>
<dbReference type="PANTHER" id="PTHR10784">
    <property type="entry name" value="TRANSLATION INITIATION FACTOR 6"/>
    <property type="match status" value="1"/>
</dbReference>
<protein>
    <recommendedName>
        <fullName evidence="3">Translation initiation factor 6</fullName>
        <shortName evidence="3">aIF-6</shortName>
    </recommendedName>
</protein>
<dbReference type="GO" id="GO:0003743">
    <property type="term" value="F:translation initiation factor activity"/>
    <property type="evidence" value="ECO:0007669"/>
    <property type="project" value="UniProtKB-UniRule"/>
</dbReference>
<dbReference type="HOGENOM" id="CLU_071894_1_0_2"/>
<organism evidence="4 5">
    <name type="scientific">Desulfurococcus amylolyticus DSM 16532</name>
    <dbReference type="NCBI Taxonomy" id="768672"/>
    <lineage>
        <taxon>Archaea</taxon>
        <taxon>Thermoproteota</taxon>
        <taxon>Thermoprotei</taxon>
        <taxon>Desulfurococcales</taxon>
        <taxon>Desulfurococcaceae</taxon>
        <taxon>Desulfurococcus</taxon>
    </lineage>
</organism>
<dbReference type="InterPro" id="IPR002769">
    <property type="entry name" value="eIF6"/>
</dbReference>
<dbReference type="GeneID" id="13061618"/>
<keyword evidence="1 3" id="KW-0396">Initiation factor</keyword>
<dbReference type="OrthoDB" id="33582at2157"/>
<dbReference type="NCBIfam" id="TIGR00323">
    <property type="entry name" value="eIF-6"/>
    <property type="match status" value="1"/>
</dbReference>
<evidence type="ECO:0000256" key="3">
    <source>
        <dbReference type="HAMAP-Rule" id="MF_00032"/>
    </source>
</evidence>
<proteinExistence type="inferred from homology"/>
<evidence type="ECO:0000256" key="2">
    <source>
        <dbReference type="ARBA" id="ARBA00022917"/>
    </source>
</evidence>
<comment type="similarity">
    <text evidence="3">Belongs to the eIF-6 family.</text>
</comment>
<comment type="function">
    <text evidence="3">Binds to the 50S ribosomal subunit and prevents its association with the 30S ribosomal subunit to form the 70S initiation complex.</text>
</comment>
<dbReference type="RefSeq" id="WP_014767990.1">
    <property type="nucleotide sequence ID" value="NC_018001.1"/>
</dbReference>
<dbReference type="SMART" id="SM00654">
    <property type="entry name" value="eIF6"/>
    <property type="match status" value="1"/>
</dbReference>
<dbReference type="AlphaFoldDB" id="I3XT21"/>
<dbReference type="Pfam" id="PF01912">
    <property type="entry name" value="eIF-6"/>
    <property type="match status" value="1"/>
</dbReference>
<sequence>MEITRMSFFGNSNIGVYAYTNSKMLVLPPGIGSSDQREMIEVLKVKGVIESRIAGTVLNGVFIAGNDSAIILPRIIFDDELESLRKQVREQGIDIVPYVSGSRFTALGNLLVCNNKGCIASTLFERDVVRDLSSVLGVEIVQSPLLNLEIPGSLLVVNDQGGVIHPDASDGDLKTIEEILKVRVERATVNAGIPFVKSGLLANNHGIIVGGNTTGPEILRIRKGFGGGE</sequence>